<organism evidence="2 3">
    <name type="scientific">Stenotrophomonas panacihumi</name>
    <dbReference type="NCBI Taxonomy" id="676599"/>
    <lineage>
        <taxon>Bacteria</taxon>
        <taxon>Pseudomonadati</taxon>
        <taxon>Pseudomonadota</taxon>
        <taxon>Gammaproteobacteria</taxon>
        <taxon>Lysobacterales</taxon>
        <taxon>Lysobacteraceae</taxon>
        <taxon>Stenotrophomonas</taxon>
    </lineage>
</organism>
<dbReference type="Pfam" id="PF22860">
    <property type="entry name" value="DUF7017"/>
    <property type="match status" value="1"/>
</dbReference>
<dbReference type="EMBL" id="LLXU01000058">
    <property type="protein sequence ID" value="KRG46128.1"/>
    <property type="molecule type" value="Genomic_DNA"/>
</dbReference>
<gene>
    <name evidence="2" type="ORF">ARC20_06580</name>
</gene>
<dbReference type="AlphaFoldDB" id="A0A0R0ALI5"/>
<reference evidence="2 3" key="1">
    <citation type="submission" date="2015-10" db="EMBL/GenBank/DDBJ databases">
        <title>Genome sequencing and analysis of members of genus Stenotrophomonas.</title>
        <authorList>
            <person name="Patil P.P."/>
            <person name="Midha S."/>
            <person name="Patil P.B."/>
        </authorList>
    </citation>
    <scope>NUCLEOTIDE SEQUENCE [LARGE SCALE GENOMIC DNA]</scope>
    <source>
        <strain evidence="2 3">JCM 16536</strain>
    </source>
</reference>
<dbReference type="SUPFAM" id="SSF48452">
    <property type="entry name" value="TPR-like"/>
    <property type="match status" value="1"/>
</dbReference>
<evidence type="ECO:0000259" key="1">
    <source>
        <dbReference type="Pfam" id="PF22707"/>
    </source>
</evidence>
<dbReference type="InterPro" id="IPR011990">
    <property type="entry name" value="TPR-like_helical_dom_sf"/>
</dbReference>
<feature type="domain" description="TOTE conflict systems S1/CSD-like" evidence="1">
    <location>
        <begin position="455"/>
        <end position="512"/>
    </location>
</feature>
<sequence length="517" mass="57975">MEWVTFAEIKQTVGRIEAALKAGQRANSEDMNLVWIRWVEYQQSEPRVPEMACSMIVGQITKIGHLLPKYADTIYWLRPDGLRDEDWQPNVFEGKTYPSLAAKIALALCKWIKANPDTSTDEDVSMALEWIEGAKERAPGDYELWLNWNAAILFRQRGEFQRATELLTSVIKAKRNEFWVWAEAGRLYRSEQPELALSCFCRALECPAESKFLVRAHRELAELLAEQEEYAQASREVAITIDVRHSEGWPVGREMEALIAKPWYDPSAEGAENPKEFYGRHSPAALALCFDVVETKAANYLGLLVPHTPKDPRPGWKPRPLPRFAVQDDKGRTWSLVGPGMKKLKFEVGAPLTVVIGRQDGEDRQTIVHVSSRTEGARWDCLEQGAGFVVREATASERLKVYVVGGGEVLGVDGPADNTLSVGDGVRLGLVRNPKNDRLDALQAERGEVSDKVVKRVTGQLLRNPKGFAFVDGVYVSHRLVEAIDNAVEDVVAVAVYEKHPKEDKFAWRVIAMRAAA</sequence>
<dbReference type="InterPro" id="IPR054427">
    <property type="entry name" value="S1CSD-TOTE-2"/>
</dbReference>
<dbReference type="Pfam" id="PF22707">
    <property type="entry name" value="S1CSD-TOTE-2"/>
    <property type="match status" value="1"/>
</dbReference>
<name>A0A0R0ALI5_9GAMM</name>
<keyword evidence="3" id="KW-1185">Reference proteome</keyword>
<dbReference type="InterPro" id="IPR054283">
    <property type="entry name" value="DUF7017"/>
</dbReference>
<dbReference type="Proteomes" id="UP000051802">
    <property type="component" value="Unassembled WGS sequence"/>
</dbReference>
<dbReference type="STRING" id="676599.ARC20_06580"/>
<accession>A0A0R0ALI5</accession>
<comment type="caution">
    <text evidence="2">The sequence shown here is derived from an EMBL/GenBank/DDBJ whole genome shotgun (WGS) entry which is preliminary data.</text>
</comment>
<evidence type="ECO:0000313" key="2">
    <source>
        <dbReference type="EMBL" id="KRG46128.1"/>
    </source>
</evidence>
<evidence type="ECO:0000313" key="3">
    <source>
        <dbReference type="Proteomes" id="UP000051802"/>
    </source>
</evidence>
<dbReference type="Gene3D" id="1.25.40.10">
    <property type="entry name" value="Tetratricopeptide repeat domain"/>
    <property type="match status" value="1"/>
</dbReference>
<protein>
    <recommendedName>
        <fullName evidence="1">TOTE conflict systems S1/CSD-like domain-containing protein</fullName>
    </recommendedName>
</protein>
<proteinExistence type="predicted"/>